<evidence type="ECO:0000256" key="3">
    <source>
        <dbReference type="SAM" id="SignalP"/>
    </source>
</evidence>
<dbReference type="Gene3D" id="3.40.50.10140">
    <property type="entry name" value="Toll/interleukin-1 receptor homology (TIR) domain"/>
    <property type="match status" value="1"/>
</dbReference>
<dbReference type="GO" id="GO:0007165">
    <property type="term" value="P:signal transduction"/>
    <property type="evidence" value="ECO:0007669"/>
    <property type="project" value="InterPro"/>
</dbReference>
<accession>A0AA35TYT5</accession>
<evidence type="ECO:0000256" key="1">
    <source>
        <dbReference type="SAM" id="MobiDB-lite"/>
    </source>
</evidence>
<dbReference type="InterPro" id="IPR035897">
    <property type="entry name" value="Toll_tir_struct_dom_sf"/>
</dbReference>
<dbReference type="EMBL" id="CASHTH010004417">
    <property type="protein sequence ID" value="CAI8057015.1"/>
    <property type="molecule type" value="Genomic_DNA"/>
</dbReference>
<gene>
    <name evidence="5" type="ORF">GBAR_LOCUS31057</name>
</gene>
<feature type="region of interest" description="Disordered" evidence="1">
    <location>
        <begin position="503"/>
        <end position="527"/>
    </location>
</feature>
<keyword evidence="2" id="KW-0472">Membrane</keyword>
<evidence type="ECO:0000256" key="2">
    <source>
        <dbReference type="SAM" id="Phobius"/>
    </source>
</evidence>
<dbReference type="AlphaFoldDB" id="A0AA35TYT5"/>
<proteinExistence type="predicted"/>
<feature type="signal peptide" evidence="3">
    <location>
        <begin position="1"/>
        <end position="22"/>
    </location>
</feature>
<protein>
    <recommendedName>
        <fullName evidence="4">TIR domain-containing protein</fullName>
    </recommendedName>
</protein>
<keyword evidence="2" id="KW-0812">Transmembrane</keyword>
<dbReference type="Proteomes" id="UP001174909">
    <property type="component" value="Unassembled WGS sequence"/>
</dbReference>
<dbReference type="Pfam" id="PF13676">
    <property type="entry name" value="TIR_2"/>
    <property type="match status" value="1"/>
</dbReference>
<feature type="compositionally biased region" description="Low complexity" evidence="1">
    <location>
        <begin position="512"/>
        <end position="524"/>
    </location>
</feature>
<reference evidence="5" key="1">
    <citation type="submission" date="2023-03" db="EMBL/GenBank/DDBJ databases">
        <authorList>
            <person name="Steffen K."/>
            <person name="Cardenas P."/>
        </authorList>
    </citation>
    <scope>NUCLEOTIDE SEQUENCE</scope>
</reference>
<comment type="caution">
    <text evidence="5">The sequence shown here is derived from an EMBL/GenBank/DDBJ whole genome shotgun (WGS) entry which is preliminary data.</text>
</comment>
<organism evidence="5 6">
    <name type="scientific">Geodia barretti</name>
    <name type="common">Barrett's horny sponge</name>
    <dbReference type="NCBI Taxonomy" id="519541"/>
    <lineage>
        <taxon>Eukaryota</taxon>
        <taxon>Metazoa</taxon>
        <taxon>Porifera</taxon>
        <taxon>Demospongiae</taxon>
        <taxon>Heteroscleromorpha</taxon>
        <taxon>Tetractinellida</taxon>
        <taxon>Astrophorina</taxon>
        <taxon>Geodiidae</taxon>
        <taxon>Geodia</taxon>
    </lineage>
</organism>
<keyword evidence="2" id="KW-1133">Transmembrane helix</keyword>
<evidence type="ECO:0000313" key="5">
    <source>
        <dbReference type="EMBL" id="CAI8057015.1"/>
    </source>
</evidence>
<dbReference type="SUPFAM" id="SSF52200">
    <property type="entry name" value="Toll/Interleukin receptor TIR domain"/>
    <property type="match status" value="1"/>
</dbReference>
<feature type="transmembrane region" description="Helical" evidence="2">
    <location>
        <begin position="431"/>
        <end position="452"/>
    </location>
</feature>
<evidence type="ECO:0000259" key="4">
    <source>
        <dbReference type="PROSITE" id="PS50104"/>
    </source>
</evidence>
<keyword evidence="3" id="KW-0732">Signal</keyword>
<feature type="domain" description="TIR" evidence="4">
    <location>
        <begin position="558"/>
        <end position="689"/>
    </location>
</feature>
<evidence type="ECO:0000313" key="6">
    <source>
        <dbReference type="Proteomes" id="UP001174909"/>
    </source>
</evidence>
<dbReference type="PROSITE" id="PS50104">
    <property type="entry name" value="TIR"/>
    <property type="match status" value="1"/>
</dbReference>
<name>A0AA35TYT5_GEOBA</name>
<feature type="chain" id="PRO_5041381044" description="TIR domain-containing protein" evidence="3">
    <location>
        <begin position="23"/>
        <end position="693"/>
    </location>
</feature>
<keyword evidence="6" id="KW-1185">Reference proteome</keyword>
<sequence length="693" mass="75558">MKHLCYLLLALVAVMWRGEVVGDEKCGNNAPRYLSVDCAILAEHDTNTSCRKNITTDGRAAVDQCHGSRAVCKTYTGMGLNITCRVPGQDGNAVVSEDLEVHRDGRRLGNDTRSSFVTAEAEGQYECLWKANQSSFANRTVTVDDAVYILWENPTKWHCGTISIQLTDGVNRNCSKIDTTVHTLGPVTVRFNVLGARPISLSVDMVWVDHYPVTLNFSLSSHMALSDSISHKVVVRPDKLVFVDQQSVSGSLVVTGSNSNHSFSMCVPLTFIGSPVLFPNKSLPGNVTVTEGQPADFHCDVKTTRSGGLSFTVAIFLKPPSSNFTECFNRSFSQSDSYVQNNLKTNGSCDGLVLRNSSSGQNFDKVHHLTASWLRPSIALSGAEVLCAIASSGITQWAQTATLTILPSSPFSLPSLSTPVQPSSQRPELRALGAISLLLVAAVLFLGVLLWWRYRKQSSTIQIPPKPDEIPLAQTSLPSSVANTPTTSHPLLPSITLPPSPHARLLGSGQHSSDSMDSGLSLGDSGEGSKVVVGGNQLQVTTGFRSTSLNDLFFPPSRDVCVYVSYCDSQGDWVRECLLPLLHSFQQITVTDHEGHMIAGSVISEERLRLLHSADKVIAVVSPDYQQSEWCCYELQHVIQQSPRGAGHLIPILCASCRELPSTIATLHPISLDDRHWQHKLRVAIRRHHHHSN</sequence>
<dbReference type="InterPro" id="IPR000157">
    <property type="entry name" value="TIR_dom"/>
</dbReference>